<keyword evidence="2" id="KW-1185">Reference proteome</keyword>
<sequence>MIPKVPLCSLTVMDSSALWGPLCEVLSLASPLVSDVRATPAVCRQYQKGRHSFLMGTLLAGRKPYTVKDHRSRLTASNQHHGGGHTTAVG</sequence>
<evidence type="ECO:0000313" key="1">
    <source>
        <dbReference type="EMBL" id="GBN03490.1"/>
    </source>
</evidence>
<organism evidence="1 2">
    <name type="scientific">Araneus ventricosus</name>
    <name type="common">Orbweaver spider</name>
    <name type="synonym">Epeira ventricosa</name>
    <dbReference type="NCBI Taxonomy" id="182803"/>
    <lineage>
        <taxon>Eukaryota</taxon>
        <taxon>Metazoa</taxon>
        <taxon>Ecdysozoa</taxon>
        <taxon>Arthropoda</taxon>
        <taxon>Chelicerata</taxon>
        <taxon>Arachnida</taxon>
        <taxon>Araneae</taxon>
        <taxon>Araneomorphae</taxon>
        <taxon>Entelegynae</taxon>
        <taxon>Araneoidea</taxon>
        <taxon>Araneidae</taxon>
        <taxon>Araneus</taxon>
    </lineage>
</organism>
<name>A0A4Y2KNG9_ARAVE</name>
<evidence type="ECO:0000313" key="2">
    <source>
        <dbReference type="Proteomes" id="UP000499080"/>
    </source>
</evidence>
<dbReference type="AlphaFoldDB" id="A0A4Y2KNG9"/>
<dbReference type="EMBL" id="BGPR01004802">
    <property type="protein sequence ID" value="GBN03490.1"/>
    <property type="molecule type" value="Genomic_DNA"/>
</dbReference>
<gene>
    <name evidence="1" type="ORF">AVEN_146133_1</name>
</gene>
<dbReference type="Proteomes" id="UP000499080">
    <property type="component" value="Unassembled WGS sequence"/>
</dbReference>
<proteinExistence type="predicted"/>
<comment type="caution">
    <text evidence="1">The sequence shown here is derived from an EMBL/GenBank/DDBJ whole genome shotgun (WGS) entry which is preliminary data.</text>
</comment>
<accession>A0A4Y2KNG9</accession>
<protein>
    <submittedName>
        <fullName evidence="1">Uncharacterized protein</fullName>
    </submittedName>
</protein>
<reference evidence="1 2" key="1">
    <citation type="journal article" date="2019" name="Sci. Rep.">
        <title>Orb-weaving spider Araneus ventricosus genome elucidates the spidroin gene catalogue.</title>
        <authorList>
            <person name="Kono N."/>
            <person name="Nakamura H."/>
            <person name="Ohtoshi R."/>
            <person name="Moran D.A.P."/>
            <person name="Shinohara A."/>
            <person name="Yoshida Y."/>
            <person name="Fujiwara M."/>
            <person name="Mori M."/>
            <person name="Tomita M."/>
            <person name="Arakawa K."/>
        </authorList>
    </citation>
    <scope>NUCLEOTIDE SEQUENCE [LARGE SCALE GENOMIC DNA]</scope>
</reference>